<dbReference type="PROSITE" id="PS51186">
    <property type="entry name" value="GNAT"/>
    <property type="match status" value="1"/>
</dbReference>
<proteinExistence type="predicted"/>
<dbReference type="Proteomes" id="UP001589793">
    <property type="component" value="Unassembled WGS sequence"/>
</dbReference>
<dbReference type="EMBL" id="JBHLSV010000032">
    <property type="protein sequence ID" value="MFC0675878.1"/>
    <property type="molecule type" value="Genomic_DNA"/>
</dbReference>
<gene>
    <name evidence="3" type="ORF">ACFFF6_18160</name>
</gene>
<dbReference type="SUPFAM" id="SSF55729">
    <property type="entry name" value="Acyl-CoA N-acyltransferases (Nat)"/>
    <property type="match status" value="1"/>
</dbReference>
<dbReference type="PANTHER" id="PTHR31435">
    <property type="entry name" value="PROTEIN NATD1"/>
    <property type="match status" value="1"/>
</dbReference>
<sequence>MSAHGEPDIRVRDNQGASRFEAYVDGEQWGILTYERRRRRMEVVHTVTDPAHRGLGVASALATAAFADARARGTQVLVICPFVESWLDRHPEHADIALYD</sequence>
<keyword evidence="4" id="KW-1185">Reference proteome</keyword>
<feature type="domain" description="N-acetyltransferase" evidence="1">
    <location>
        <begin position="1"/>
        <end position="100"/>
    </location>
</feature>
<dbReference type="RefSeq" id="WP_376982915.1">
    <property type="nucleotide sequence ID" value="NZ_JBHLSV010000032.1"/>
</dbReference>
<dbReference type="InterPro" id="IPR016181">
    <property type="entry name" value="Acyl_CoA_acyltransferase"/>
</dbReference>
<keyword evidence="3" id="KW-0808">Transferase</keyword>
<dbReference type="GO" id="GO:0016746">
    <property type="term" value="F:acyltransferase activity"/>
    <property type="evidence" value="ECO:0007669"/>
    <property type="project" value="UniProtKB-KW"/>
</dbReference>
<evidence type="ECO:0000259" key="1">
    <source>
        <dbReference type="PROSITE" id="PS51186"/>
    </source>
</evidence>
<evidence type="ECO:0000313" key="3">
    <source>
        <dbReference type="EMBL" id="MFC0675878.1"/>
    </source>
</evidence>
<organism evidence="3 4">
    <name type="scientific">Brachybacterium hainanense</name>
    <dbReference type="NCBI Taxonomy" id="1541174"/>
    <lineage>
        <taxon>Bacteria</taxon>
        <taxon>Bacillati</taxon>
        <taxon>Actinomycetota</taxon>
        <taxon>Actinomycetes</taxon>
        <taxon>Micrococcales</taxon>
        <taxon>Dermabacteraceae</taxon>
        <taxon>Brachybacterium</taxon>
    </lineage>
</organism>
<dbReference type="InterPro" id="IPR031165">
    <property type="entry name" value="GNAT_YJDJ"/>
</dbReference>
<feature type="domain" description="N-acetyltransferase" evidence="2">
    <location>
        <begin position="12"/>
        <end position="98"/>
    </location>
</feature>
<dbReference type="InterPro" id="IPR000182">
    <property type="entry name" value="GNAT_dom"/>
</dbReference>
<comment type="caution">
    <text evidence="3">The sequence shown here is derived from an EMBL/GenBank/DDBJ whole genome shotgun (WGS) entry which is preliminary data.</text>
</comment>
<keyword evidence="3" id="KW-0012">Acyltransferase</keyword>
<dbReference type="Pfam" id="PF14542">
    <property type="entry name" value="Acetyltransf_CG"/>
    <property type="match status" value="1"/>
</dbReference>
<evidence type="ECO:0000259" key="2">
    <source>
        <dbReference type="PROSITE" id="PS51729"/>
    </source>
</evidence>
<protein>
    <submittedName>
        <fullName evidence="3">GNAT family N-acetyltransferase</fullName>
        <ecNumber evidence="3">2.3.1.-</ecNumber>
    </submittedName>
</protein>
<dbReference type="PANTHER" id="PTHR31435:SF10">
    <property type="entry name" value="BSR4717 PROTEIN"/>
    <property type="match status" value="1"/>
</dbReference>
<reference evidence="3 4" key="1">
    <citation type="submission" date="2024-09" db="EMBL/GenBank/DDBJ databases">
        <authorList>
            <person name="Sun Q."/>
            <person name="Mori K."/>
        </authorList>
    </citation>
    <scope>NUCLEOTIDE SEQUENCE [LARGE SCALE GENOMIC DNA]</scope>
    <source>
        <strain evidence="3 4">CICC 10874</strain>
    </source>
</reference>
<accession>A0ABV6RIV0</accession>
<dbReference type="InterPro" id="IPR045057">
    <property type="entry name" value="Gcn5-rel_NAT"/>
</dbReference>
<evidence type="ECO:0000313" key="4">
    <source>
        <dbReference type="Proteomes" id="UP001589793"/>
    </source>
</evidence>
<dbReference type="Gene3D" id="3.40.630.30">
    <property type="match status" value="1"/>
</dbReference>
<name>A0ABV6RIV0_9MICO</name>
<dbReference type="PROSITE" id="PS51729">
    <property type="entry name" value="GNAT_YJDJ"/>
    <property type="match status" value="1"/>
</dbReference>
<dbReference type="EC" id="2.3.1.-" evidence="3"/>